<evidence type="ECO:0000313" key="5">
    <source>
        <dbReference type="EMBL" id="MCL2916149.1"/>
    </source>
</evidence>
<evidence type="ECO:0000313" key="6">
    <source>
        <dbReference type="Proteomes" id="UP001202831"/>
    </source>
</evidence>
<comment type="caution">
    <text evidence="5">The sequence shown here is derived from an EMBL/GenBank/DDBJ whole genome shotgun (WGS) entry which is preliminary data.</text>
</comment>
<feature type="domain" description="YknX-like C-terminal permuted SH3-like" evidence="4">
    <location>
        <begin position="285"/>
        <end position="350"/>
    </location>
</feature>
<accession>A0ABT0NCD6</accession>
<dbReference type="PANTHER" id="PTHR30469">
    <property type="entry name" value="MULTIDRUG RESISTANCE PROTEIN MDTA"/>
    <property type="match status" value="1"/>
</dbReference>
<dbReference type="InterPro" id="IPR058637">
    <property type="entry name" value="YknX-like_C"/>
</dbReference>
<dbReference type="NCBIfam" id="TIGR01730">
    <property type="entry name" value="RND_mfp"/>
    <property type="match status" value="1"/>
</dbReference>
<proteinExistence type="inferred from homology"/>
<keyword evidence="6" id="KW-1185">Reference proteome</keyword>
<feature type="coiled-coil region" evidence="2">
    <location>
        <begin position="89"/>
        <end position="156"/>
    </location>
</feature>
<dbReference type="RefSeq" id="WP_249250692.1">
    <property type="nucleotide sequence ID" value="NZ_JAKIKT010000011.1"/>
</dbReference>
<feature type="signal peptide" evidence="3">
    <location>
        <begin position="1"/>
        <end position="26"/>
    </location>
</feature>
<keyword evidence="3" id="KW-0732">Signal</keyword>
<dbReference type="Gene3D" id="1.10.287.470">
    <property type="entry name" value="Helix hairpin bin"/>
    <property type="match status" value="1"/>
</dbReference>
<sequence>MNSKLTASLLTAVLLISPLISGALMAADTPARLVAVAEVENRPLSPKIMVIGSVHSRNSAELTAGVSGKLEWVQEAGTRVNAGDIVARLEQTRLKLQLAEQQAMTKREQITLNKLKRNYSRLQSLENSHGVTQTELDDAKAELELAHNNLELAQIKTDLIADSLARTELKAPFAGIVTQRLHQAGEDIGPSESVVAITDPDNLEIRLHAPLKHSRRVKANDELRIYHAEGEFTARIRSLIPVSDVRSQTFEARLDLPLEMQELFSVGELVSLALPVAPARLTTLVPRDAIVLRSAGASVFRINADNTAEKIDVALGDGEGKWIAVEGGLKEGDKVVIRGAETLQDGQQVKLDSAPTGGVSNIGSNAT</sequence>
<dbReference type="Proteomes" id="UP001202831">
    <property type="component" value="Unassembled WGS sequence"/>
</dbReference>
<dbReference type="Pfam" id="PF25989">
    <property type="entry name" value="YknX_C"/>
    <property type="match status" value="1"/>
</dbReference>
<dbReference type="InterPro" id="IPR006143">
    <property type="entry name" value="RND_pump_MFP"/>
</dbReference>
<evidence type="ECO:0000259" key="4">
    <source>
        <dbReference type="Pfam" id="PF25989"/>
    </source>
</evidence>
<dbReference type="PANTHER" id="PTHR30469:SF15">
    <property type="entry name" value="HLYD FAMILY OF SECRETION PROTEINS"/>
    <property type="match status" value="1"/>
</dbReference>
<dbReference type="SUPFAM" id="SSF111369">
    <property type="entry name" value="HlyD-like secretion proteins"/>
    <property type="match status" value="1"/>
</dbReference>
<comment type="similarity">
    <text evidence="1">Belongs to the membrane fusion protein (MFP) (TC 8.A.1) family.</text>
</comment>
<evidence type="ECO:0000256" key="1">
    <source>
        <dbReference type="ARBA" id="ARBA00009477"/>
    </source>
</evidence>
<gene>
    <name evidence="5" type="ORF">L2725_20625</name>
</gene>
<organism evidence="5 6">
    <name type="scientific">Shewanella corallii</name>
    <dbReference type="NCBI Taxonomy" id="560080"/>
    <lineage>
        <taxon>Bacteria</taxon>
        <taxon>Pseudomonadati</taxon>
        <taxon>Pseudomonadota</taxon>
        <taxon>Gammaproteobacteria</taxon>
        <taxon>Alteromonadales</taxon>
        <taxon>Shewanellaceae</taxon>
        <taxon>Shewanella</taxon>
    </lineage>
</organism>
<keyword evidence="2" id="KW-0175">Coiled coil</keyword>
<name>A0ABT0NCD6_9GAMM</name>
<evidence type="ECO:0000256" key="3">
    <source>
        <dbReference type="SAM" id="SignalP"/>
    </source>
</evidence>
<feature type="chain" id="PRO_5047017977" evidence="3">
    <location>
        <begin position="27"/>
        <end position="367"/>
    </location>
</feature>
<protein>
    <submittedName>
        <fullName evidence="5">Efflux RND transporter periplasmic adaptor subunit</fullName>
    </submittedName>
</protein>
<dbReference type="Gene3D" id="2.40.30.170">
    <property type="match status" value="1"/>
</dbReference>
<dbReference type="Gene3D" id="2.40.420.20">
    <property type="match status" value="1"/>
</dbReference>
<dbReference type="Gene3D" id="2.40.50.100">
    <property type="match status" value="1"/>
</dbReference>
<dbReference type="EMBL" id="JAKIKT010000011">
    <property type="protein sequence ID" value="MCL2916149.1"/>
    <property type="molecule type" value="Genomic_DNA"/>
</dbReference>
<reference evidence="5 6" key="1">
    <citation type="submission" date="2022-01" db="EMBL/GenBank/DDBJ databases">
        <title>Whole genome-based taxonomy of the Shewanellaceae.</title>
        <authorList>
            <person name="Martin-Rodriguez A.J."/>
        </authorList>
    </citation>
    <scope>NUCLEOTIDE SEQUENCE [LARGE SCALE GENOMIC DNA]</scope>
    <source>
        <strain evidence="5 6">DSM 21332</strain>
    </source>
</reference>
<evidence type="ECO:0000256" key="2">
    <source>
        <dbReference type="SAM" id="Coils"/>
    </source>
</evidence>